<dbReference type="EMBL" id="CAVNYO010000421">
    <property type="protein sequence ID" value="CAK5278294.1"/>
    <property type="molecule type" value="Genomic_DNA"/>
</dbReference>
<feature type="region of interest" description="Disordered" evidence="1">
    <location>
        <begin position="907"/>
        <end position="949"/>
    </location>
</feature>
<feature type="compositionally biased region" description="Basic and acidic residues" evidence="1">
    <location>
        <begin position="940"/>
        <end position="949"/>
    </location>
</feature>
<gene>
    <name evidence="2" type="ORF">MYCIT1_LOCUS27583</name>
</gene>
<proteinExistence type="predicted"/>
<dbReference type="AlphaFoldDB" id="A0AAD2HKU9"/>
<feature type="region of interest" description="Disordered" evidence="1">
    <location>
        <begin position="477"/>
        <end position="501"/>
    </location>
</feature>
<protein>
    <submittedName>
        <fullName evidence="2">Uncharacterized protein</fullName>
    </submittedName>
</protein>
<feature type="region of interest" description="Disordered" evidence="1">
    <location>
        <begin position="347"/>
        <end position="387"/>
    </location>
</feature>
<dbReference type="CDD" id="cd12148">
    <property type="entry name" value="fungal_TF_MHR"/>
    <property type="match status" value="1"/>
</dbReference>
<accession>A0AAD2HKU9</accession>
<reference evidence="2" key="1">
    <citation type="submission" date="2023-11" db="EMBL/GenBank/DDBJ databases">
        <authorList>
            <person name="De Vega J J."/>
            <person name="De Vega J J."/>
        </authorList>
    </citation>
    <scope>NUCLEOTIDE SEQUENCE</scope>
</reference>
<comment type="caution">
    <text evidence="2">The sequence shown here is derived from an EMBL/GenBank/DDBJ whole genome shotgun (WGS) entry which is preliminary data.</text>
</comment>
<name>A0AAD2HKU9_9AGAR</name>
<evidence type="ECO:0000256" key="1">
    <source>
        <dbReference type="SAM" id="MobiDB-lite"/>
    </source>
</evidence>
<organism evidence="2 3">
    <name type="scientific">Mycena citricolor</name>
    <dbReference type="NCBI Taxonomy" id="2018698"/>
    <lineage>
        <taxon>Eukaryota</taxon>
        <taxon>Fungi</taxon>
        <taxon>Dikarya</taxon>
        <taxon>Basidiomycota</taxon>
        <taxon>Agaricomycotina</taxon>
        <taxon>Agaricomycetes</taxon>
        <taxon>Agaricomycetidae</taxon>
        <taxon>Agaricales</taxon>
        <taxon>Marasmiineae</taxon>
        <taxon>Mycenaceae</taxon>
        <taxon>Mycena</taxon>
    </lineage>
</organism>
<evidence type="ECO:0000313" key="3">
    <source>
        <dbReference type="Proteomes" id="UP001295794"/>
    </source>
</evidence>
<evidence type="ECO:0000313" key="2">
    <source>
        <dbReference type="EMBL" id="CAK5278294.1"/>
    </source>
</evidence>
<dbReference type="Proteomes" id="UP001295794">
    <property type="component" value="Unassembled WGS sequence"/>
</dbReference>
<sequence>MPTIQSLAQITALAPQMSDNEFLQTLQAQVLISYYCLDIGLKDEGPQIIQSAWALASWAGLHIGGNPSEHRATAFWALLLTHNMWVTASGRTLQFPFNLREVSVSWPTNGRERGTARYPISEFMDGLDHPEAFSPFALLIKASILLERVITFCMGVTEPAQFLIVQSRLRTFQAQLPALESKSTLASPGFHTLLVARCFINVAYIRLCALGSGGGLAQTSSHANMALARSAANRFVSDLRKAGNLQWKYVEPVLGPLMSTTCFCYSSALCHAQEAITNKQVIVELLAKFSRYSETIHRTMQAHADACTIPVSVRPGAQRTFTAVGRGIKAILQTAVSGRLIIRPKRPEDRLATAKRTAGNQKEVEGRASKETVVTEEAHGEEEKKDEIPDDTEVYMKSEIAGWYTPPPTPGARWSASAVTAPSVWPNFATTEPVDEIHQTLVELGIKVRDFAYPSHCVARTDPLAPEPMKLLSGETSPLVPTPDIPRQGTPWDPPHPSLRPLPESSALKIRDALCKKYDVPMLKPARVPMYETHRIPAPFSPVQIVMYIEGRLSQSPRTIPILGMYTRRLLSISPFLVDLSRYHEMDLEELRRYDARILRRAVEAGIEPYPWKVVGVPHGWAPSLDWRDLLALVGRTDIEEWYDPQTQGTLLTTFIQERRKGDLWENEELDSLAAENAGHGLSPGSYLTSPPPSSRKASLDPDTVKRFVEHPDTSEASEYFRDVRAELDLVNEDMLTGRQRILTWFKRRESYVPEGPEFDYLSDLVLLLGHVDRAAGLPGEVPDGPDVRALTRQFYPGMRTPFVPGLTDPYGDIVAYWGPDAVWDLYRMFAAPPPTEPGKTLNHYLETYSTITSSATPIVTAVADDSFLMNSISSNVYDVATYEESAQDIKTARRLCALKEERAQRQALEEAKRVHAGRQSQSPPLKRKAEDDELPEGETESKKARTEV</sequence>
<feature type="compositionally biased region" description="Basic and acidic residues" evidence="1">
    <location>
        <begin position="376"/>
        <end position="387"/>
    </location>
</feature>
<keyword evidence="3" id="KW-1185">Reference proteome</keyword>
<feature type="region of interest" description="Disordered" evidence="1">
    <location>
        <begin position="681"/>
        <end position="701"/>
    </location>
</feature>